<evidence type="ECO:0000313" key="4">
    <source>
        <dbReference type="EMBL" id="MBE9032800.1"/>
    </source>
</evidence>
<reference evidence="4" key="1">
    <citation type="submission" date="2020-10" db="EMBL/GenBank/DDBJ databases">
        <authorList>
            <person name="Castelo-Branco R."/>
            <person name="Eusebio N."/>
            <person name="Adriana R."/>
            <person name="Vieira A."/>
            <person name="Brugerolle De Fraissinette N."/>
            <person name="Rezende De Castro R."/>
            <person name="Schneider M.P."/>
            <person name="Vasconcelos V."/>
            <person name="Leao P.N."/>
        </authorList>
    </citation>
    <scope>NUCLEOTIDE SEQUENCE</scope>
    <source>
        <strain evidence="4">LEGE 11480</strain>
    </source>
</reference>
<dbReference type="PANTHER" id="PTHR33620:SF1">
    <property type="entry name" value="UREASE ACCESSORY PROTEIN F"/>
    <property type="match status" value="1"/>
</dbReference>
<organism evidence="4 5">
    <name type="scientific">Romeriopsis navalis LEGE 11480</name>
    <dbReference type="NCBI Taxonomy" id="2777977"/>
    <lineage>
        <taxon>Bacteria</taxon>
        <taxon>Bacillati</taxon>
        <taxon>Cyanobacteriota</taxon>
        <taxon>Cyanophyceae</taxon>
        <taxon>Leptolyngbyales</taxon>
        <taxon>Leptolyngbyaceae</taxon>
        <taxon>Romeriopsis</taxon>
        <taxon>Romeriopsis navalis</taxon>
    </lineage>
</organism>
<dbReference type="HAMAP" id="MF_01385">
    <property type="entry name" value="UreF"/>
    <property type="match status" value="1"/>
</dbReference>
<keyword evidence="1 3" id="KW-0996">Nickel insertion</keyword>
<evidence type="ECO:0000256" key="2">
    <source>
        <dbReference type="ARBA" id="ARBA00023186"/>
    </source>
</evidence>
<comment type="similarity">
    <text evidence="3">Belongs to the UreF family.</text>
</comment>
<comment type="caution">
    <text evidence="4">The sequence shown here is derived from an EMBL/GenBank/DDBJ whole genome shotgun (WGS) entry which is preliminary data.</text>
</comment>
<dbReference type="PANTHER" id="PTHR33620">
    <property type="entry name" value="UREASE ACCESSORY PROTEIN F"/>
    <property type="match status" value="1"/>
</dbReference>
<dbReference type="PIRSF" id="PIRSF009467">
    <property type="entry name" value="Ureas_acces_UreF"/>
    <property type="match status" value="1"/>
</dbReference>
<comment type="subunit">
    <text evidence="3">UreD, UreF and UreG form a complex that acts as a GTP-hydrolysis-dependent molecular chaperone, activating the urease apoprotein by helping to assemble the nickel containing metallocenter of UreC. The UreE protein probably delivers the nickel.</text>
</comment>
<accession>A0A928VUG2</accession>
<keyword evidence="3" id="KW-0963">Cytoplasm</keyword>
<comment type="subcellular location">
    <subcellularLocation>
        <location evidence="3">Cytoplasm</location>
    </subcellularLocation>
</comment>
<evidence type="ECO:0000256" key="3">
    <source>
        <dbReference type="HAMAP-Rule" id="MF_01385"/>
    </source>
</evidence>
<keyword evidence="5" id="KW-1185">Reference proteome</keyword>
<dbReference type="InterPro" id="IPR038277">
    <property type="entry name" value="UreF_sf"/>
</dbReference>
<evidence type="ECO:0000313" key="5">
    <source>
        <dbReference type="Proteomes" id="UP000625316"/>
    </source>
</evidence>
<gene>
    <name evidence="3" type="primary">ureF</name>
    <name evidence="4" type="ORF">IQ266_23975</name>
</gene>
<proteinExistence type="inferred from homology"/>
<comment type="function">
    <text evidence="3">Required for maturation of urease via the functional incorporation of the urease nickel metallocenter.</text>
</comment>
<protein>
    <recommendedName>
        <fullName evidence="3">Urease accessory protein UreF</fullName>
    </recommendedName>
</protein>
<dbReference type="Pfam" id="PF01730">
    <property type="entry name" value="UreF"/>
    <property type="match status" value="1"/>
</dbReference>
<dbReference type="InterPro" id="IPR002639">
    <property type="entry name" value="UreF"/>
</dbReference>
<name>A0A928VUG2_9CYAN</name>
<dbReference type="GO" id="GO:0005737">
    <property type="term" value="C:cytoplasm"/>
    <property type="evidence" value="ECO:0007669"/>
    <property type="project" value="UniProtKB-SubCell"/>
</dbReference>
<dbReference type="RefSeq" id="WP_264327616.1">
    <property type="nucleotide sequence ID" value="NZ_JADEXQ010000126.1"/>
</dbReference>
<dbReference type="EMBL" id="JADEXQ010000126">
    <property type="protein sequence ID" value="MBE9032800.1"/>
    <property type="molecule type" value="Genomic_DNA"/>
</dbReference>
<dbReference type="Gene3D" id="1.10.4190.10">
    <property type="entry name" value="Urease accessory protein UreF"/>
    <property type="match status" value="1"/>
</dbReference>
<keyword evidence="2 3" id="KW-0143">Chaperone</keyword>
<sequence>MSSARSLNLAPDKLLRLQQLASPVLPVGAYSYSEGLEMLVETGTIDAAPALQYWLEQELAIGSLVTDGAMLCRAYTAVNANDVDQLKYWNSWWSAARETQELRNQGWQMGRSLVRLLKSLDDSVQPWLDALVPQANWPIVFGVAVAHWEIDLQAALLAYFQGWAANAIGAGVKLIPLGQTVGQQLLMDLTPAITTASEQAMGMSDVDLSSCSWGLALASSQHEMQQVRLFQS</sequence>
<dbReference type="AlphaFoldDB" id="A0A928VUG2"/>
<evidence type="ECO:0000256" key="1">
    <source>
        <dbReference type="ARBA" id="ARBA00022988"/>
    </source>
</evidence>
<dbReference type="Proteomes" id="UP000625316">
    <property type="component" value="Unassembled WGS sequence"/>
</dbReference>
<dbReference type="GO" id="GO:0016151">
    <property type="term" value="F:nickel cation binding"/>
    <property type="evidence" value="ECO:0007669"/>
    <property type="project" value="UniProtKB-UniRule"/>
</dbReference>